<evidence type="ECO:0000256" key="1">
    <source>
        <dbReference type="SAM" id="Coils"/>
    </source>
</evidence>
<dbReference type="HOGENOM" id="CLU_677583_0_0_7"/>
<feature type="transmembrane region" description="Helical" evidence="2">
    <location>
        <begin position="317"/>
        <end position="337"/>
    </location>
</feature>
<evidence type="ECO:0000313" key="4">
    <source>
        <dbReference type="Proteomes" id="UP000002420"/>
    </source>
</evidence>
<evidence type="ECO:0000313" key="3">
    <source>
        <dbReference type="EMBL" id="ACD94825.1"/>
    </source>
</evidence>
<keyword evidence="4" id="KW-1185">Reference proteome</keyword>
<name>B3E6K0_TRIL1</name>
<dbReference type="KEGG" id="glo:Glov_1103"/>
<sequence length="408" mass="46500">MSPGRRIKDRLLRVKASLTNLDNQPLSKATLVILLFLDIFILTAIFNGLAAHTRQLSTPEEFIPSACREMVIDRTWNPTNRIENLSQLVNTTNNSYYHRPQEGPHERHPVCTPYLNLLDRIKNDKALATSFDERQKAERETQELQRRIDQLKGSYDTALLEAIAQQPEPATEIDATKAEFKQRTCRLNSLKTMLATLDEQINSNPTVAALWARLQASQASDRQALLAELRTLNFWYPVKRFGMQMLFLLPLFAIFYAWNNASIRRSRGLQTLVSSHLLGVAFIPIFCKLIEAIYDIIPKQLLHKLIALLTALKLVAIWHYLIIALAIVAALFLIYIFQKKLFSREKLIERRIAKGECQQCGKHLPNGARACPFCGYLQFSPCPACGKPKHTQSRHCWACGSEHAQPLN</sequence>
<feature type="transmembrane region" description="Helical" evidence="2">
    <location>
        <begin position="271"/>
        <end position="297"/>
    </location>
</feature>
<accession>B3E6K0</accession>
<dbReference type="Proteomes" id="UP000002420">
    <property type="component" value="Chromosome"/>
</dbReference>
<protein>
    <recommendedName>
        <fullName evidence="5">DZANK-type domain-containing protein</fullName>
    </recommendedName>
</protein>
<keyword evidence="2" id="KW-0472">Membrane</keyword>
<feature type="transmembrane region" description="Helical" evidence="2">
    <location>
        <begin position="31"/>
        <end position="50"/>
    </location>
</feature>
<dbReference type="RefSeq" id="WP_012469175.1">
    <property type="nucleotide sequence ID" value="NC_010814.1"/>
</dbReference>
<keyword evidence="2" id="KW-1133">Transmembrane helix</keyword>
<organism evidence="3 4">
    <name type="scientific">Trichlorobacter lovleyi (strain ATCC BAA-1151 / DSM 17278 / SZ)</name>
    <name type="common">Geobacter lovleyi</name>
    <dbReference type="NCBI Taxonomy" id="398767"/>
    <lineage>
        <taxon>Bacteria</taxon>
        <taxon>Pseudomonadati</taxon>
        <taxon>Thermodesulfobacteriota</taxon>
        <taxon>Desulfuromonadia</taxon>
        <taxon>Geobacterales</taxon>
        <taxon>Geobacteraceae</taxon>
        <taxon>Trichlorobacter</taxon>
    </lineage>
</organism>
<dbReference type="OrthoDB" id="5405188at2"/>
<feature type="coiled-coil region" evidence="1">
    <location>
        <begin position="127"/>
        <end position="161"/>
    </location>
</feature>
<keyword evidence="2" id="KW-0812">Transmembrane</keyword>
<proteinExistence type="predicted"/>
<feature type="transmembrane region" description="Helical" evidence="2">
    <location>
        <begin position="241"/>
        <end position="259"/>
    </location>
</feature>
<evidence type="ECO:0008006" key="5">
    <source>
        <dbReference type="Google" id="ProtNLM"/>
    </source>
</evidence>
<evidence type="ECO:0000256" key="2">
    <source>
        <dbReference type="SAM" id="Phobius"/>
    </source>
</evidence>
<gene>
    <name evidence="3" type="ordered locus">Glov_1103</name>
</gene>
<reference evidence="3 4" key="1">
    <citation type="submission" date="2008-05" db="EMBL/GenBank/DDBJ databases">
        <title>Complete sequence of chromosome of Geobacter lovleyi SZ.</title>
        <authorList>
            <consortium name="US DOE Joint Genome Institute"/>
            <person name="Lucas S."/>
            <person name="Copeland A."/>
            <person name="Lapidus A."/>
            <person name="Glavina del Rio T."/>
            <person name="Dalin E."/>
            <person name="Tice H."/>
            <person name="Bruce D."/>
            <person name="Goodwin L."/>
            <person name="Pitluck S."/>
            <person name="Chertkov O."/>
            <person name="Meincke L."/>
            <person name="Brettin T."/>
            <person name="Detter J.C."/>
            <person name="Han C."/>
            <person name="Tapia R."/>
            <person name="Kuske C.R."/>
            <person name="Schmutz J."/>
            <person name="Larimer F."/>
            <person name="Land M."/>
            <person name="Hauser L."/>
            <person name="Kyrpides N."/>
            <person name="Mikhailova N."/>
            <person name="Sung Y."/>
            <person name="Fletcher K.E."/>
            <person name="Ritalahti K.M."/>
            <person name="Loeffler F.E."/>
            <person name="Richardson P."/>
        </authorList>
    </citation>
    <scope>NUCLEOTIDE SEQUENCE [LARGE SCALE GENOMIC DNA]</scope>
    <source>
        <strain evidence="4">ATCC BAA-1151 / DSM 17278 / SZ</strain>
    </source>
</reference>
<dbReference type="EMBL" id="CP001089">
    <property type="protein sequence ID" value="ACD94825.1"/>
    <property type="molecule type" value="Genomic_DNA"/>
</dbReference>
<dbReference type="AlphaFoldDB" id="B3E6K0"/>
<keyword evidence="1" id="KW-0175">Coiled coil</keyword>
<dbReference type="STRING" id="398767.Glov_1103"/>
<dbReference type="eggNOG" id="COG2888">
    <property type="taxonomic scope" value="Bacteria"/>
</dbReference>